<dbReference type="EC" id="6.3.1.2" evidence="3"/>
<dbReference type="PANTHER" id="PTHR43785">
    <property type="entry name" value="GAMMA-GLUTAMYLPUTRESCINE SYNTHETASE"/>
    <property type="match status" value="1"/>
</dbReference>
<name>A0A645FVU3_9ZZZZ</name>
<dbReference type="InterPro" id="IPR008146">
    <property type="entry name" value="Gln_synth_cat_dom"/>
</dbReference>
<dbReference type="EMBL" id="VSSQ01064983">
    <property type="protein sequence ID" value="MPN17782.1"/>
    <property type="molecule type" value="Genomic_DNA"/>
</dbReference>
<gene>
    <name evidence="3" type="primary">glnA_67</name>
    <name evidence="3" type="ORF">SDC9_165137</name>
</gene>
<protein>
    <submittedName>
        <fullName evidence="3">Glutamine synthetase</fullName>
        <ecNumber evidence="3">6.3.1.2</ecNumber>
    </submittedName>
</protein>
<dbReference type="GO" id="GO:0004356">
    <property type="term" value="F:glutamine synthetase activity"/>
    <property type="evidence" value="ECO:0007669"/>
    <property type="project" value="UniProtKB-EC"/>
</dbReference>
<feature type="domain" description="GS catalytic" evidence="2">
    <location>
        <begin position="1"/>
        <end position="94"/>
    </location>
</feature>
<organism evidence="3">
    <name type="scientific">bioreactor metagenome</name>
    <dbReference type="NCBI Taxonomy" id="1076179"/>
    <lineage>
        <taxon>unclassified sequences</taxon>
        <taxon>metagenomes</taxon>
        <taxon>ecological metagenomes</taxon>
    </lineage>
</organism>
<dbReference type="Gene3D" id="3.30.590.10">
    <property type="entry name" value="Glutamine synthetase/guanido kinase, catalytic domain"/>
    <property type="match status" value="1"/>
</dbReference>
<reference evidence="3" key="1">
    <citation type="submission" date="2019-08" db="EMBL/GenBank/DDBJ databases">
        <authorList>
            <person name="Kucharzyk K."/>
            <person name="Murdoch R.W."/>
            <person name="Higgins S."/>
            <person name="Loffler F."/>
        </authorList>
    </citation>
    <scope>NUCLEOTIDE SEQUENCE</scope>
</reference>
<evidence type="ECO:0000313" key="3">
    <source>
        <dbReference type="EMBL" id="MPN17782.1"/>
    </source>
</evidence>
<dbReference type="AlphaFoldDB" id="A0A645FVU3"/>
<comment type="caution">
    <text evidence="3">The sequence shown here is derived from an EMBL/GenBank/DDBJ whole genome shotgun (WGS) entry which is preliminary data.</text>
</comment>
<evidence type="ECO:0000259" key="2">
    <source>
        <dbReference type="Pfam" id="PF00120"/>
    </source>
</evidence>
<accession>A0A645FVU3</accession>
<keyword evidence="1 3" id="KW-0436">Ligase</keyword>
<dbReference type="Pfam" id="PF00120">
    <property type="entry name" value="Gln-synt_C"/>
    <property type="match status" value="1"/>
</dbReference>
<proteinExistence type="predicted"/>
<dbReference type="SUPFAM" id="SSF55931">
    <property type="entry name" value="Glutamine synthetase/guanido kinase"/>
    <property type="match status" value="1"/>
</dbReference>
<dbReference type="GO" id="GO:0006542">
    <property type="term" value="P:glutamine biosynthetic process"/>
    <property type="evidence" value="ECO:0007669"/>
    <property type="project" value="TreeGrafter"/>
</dbReference>
<evidence type="ECO:0000256" key="1">
    <source>
        <dbReference type="ARBA" id="ARBA00022598"/>
    </source>
</evidence>
<sequence>MAVLLQAGLDGIRRELTPPDAVDRNIYVMNEEEREAAQIQDLPSTIHNAIKELRKDEVMIDALGQHIFSNFVEAKRLEWAAFRQTVSEWEREQYLELY</sequence>
<dbReference type="InterPro" id="IPR014746">
    <property type="entry name" value="Gln_synth/guanido_kin_cat_dom"/>
</dbReference>
<dbReference type="PANTHER" id="PTHR43785:SF12">
    <property type="entry name" value="TYPE-1 GLUTAMINE SYNTHETASE 2"/>
    <property type="match status" value="1"/>
</dbReference>